<evidence type="ECO:0000313" key="1">
    <source>
        <dbReference type="EMBL" id="KAG5584853.1"/>
    </source>
</evidence>
<proteinExistence type="predicted"/>
<gene>
    <name evidence="1" type="ORF">H5410_045287</name>
</gene>
<comment type="caution">
    <text evidence="1">The sequence shown here is derived from an EMBL/GenBank/DDBJ whole genome shotgun (WGS) entry which is preliminary data.</text>
</comment>
<dbReference type="EMBL" id="JACXVP010000009">
    <property type="protein sequence ID" value="KAG5584853.1"/>
    <property type="molecule type" value="Genomic_DNA"/>
</dbReference>
<reference evidence="1 2" key="1">
    <citation type="submission" date="2020-09" db="EMBL/GenBank/DDBJ databases">
        <title>De no assembly of potato wild relative species, Solanum commersonii.</title>
        <authorList>
            <person name="Cho K."/>
        </authorList>
    </citation>
    <scope>NUCLEOTIDE SEQUENCE [LARGE SCALE GENOMIC DNA]</scope>
    <source>
        <strain evidence="1">LZ3.2</strain>
        <tissue evidence="1">Leaf</tissue>
    </source>
</reference>
<evidence type="ECO:0000313" key="2">
    <source>
        <dbReference type="Proteomes" id="UP000824120"/>
    </source>
</evidence>
<dbReference type="OrthoDB" id="1297091at2759"/>
<accession>A0A9J5XB77</accession>
<dbReference type="AlphaFoldDB" id="A0A9J5XB77"/>
<keyword evidence="2" id="KW-1185">Reference proteome</keyword>
<protein>
    <submittedName>
        <fullName evidence="1">Uncharacterized protein</fullName>
    </submittedName>
</protein>
<name>A0A9J5XB77_SOLCO</name>
<dbReference type="PANTHER" id="PTHR33022">
    <property type="entry name" value="DUF1985 DOMAIN-CONTAINING PROTEIN"/>
    <property type="match status" value="1"/>
</dbReference>
<dbReference type="Proteomes" id="UP000824120">
    <property type="component" value="Chromosome 9"/>
</dbReference>
<dbReference type="PANTHER" id="PTHR33022:SF13">
    <property type="entry name" value="UBIQUITIN-LIKE PROTEASE FAMILY PROFILE DOMAIN-CONTAINING PROTEIN"/>
    <property type="match status" value="1"/>
</dbReference>
<organism evidence="1 2">
    <name type="scientific">Solanum commersonii</name>
    <name type="common">Commerson's wild potato</name>
    <name type="synonym">Commerson's nightshade</name>
    <dbReference type="NCBI Taxonomy" id="4109"/>
    <lineage>
        <taxon>Eukaryota</taxon>
        <taxon>Viridiplantae</taxon>
        <taxon>Streptophyta</taxon>
        <taxon>Embryophyta</taxon>
        <taxon>Tracheophyta</taxon>
        <taxon>Spermatophyta</taxon>
        <taxon>Magnoliopsida</taxon>
        <taxon>eudicotyledons</taxon>
        <taxon>Gunneridae</taxon>
        <taxon>Pentapetalae</taxon>
        <taxon>asterids</taxon>
        <taxon>lamiids</taxon>
        <taxon>Solanales</taxon>
        <taxon>Solanaceae</taxon>
        <taxon>Solanoideae</taxon>
        <taxon>Solaneae</taxon>
        <taxon>Solanum</taxon>
    </lineage>
</organism>
<sequence>MLPSYLLNSGFFEKTKRTNWSELNAYKDKEIGTLLEPQHPFNVEFAEDIIQQRSDNLDGGLYVATFVEFLATKLKCPKMISV</sequence>